<gene>
    <name evidence="10" type="primary">arnC_4</name>
    <name evidence="10" type="ORF">Enr8_44960</name>
</gene>
<dbReference type="PANTHER" id="PTHR48090">
    <property type="entry name" value="UNDECAPRENYL-PHOSPHATE 4-DEOXY-4-FORMAMIDO-L-ARABINOSE TRANSFERASE-RELATED"/>
    <property type="match status" value="1"/>
</dbReference>
<keyword evidence="3 10" id="KW-0808">Transferase</keyword>
<evidence type="ECO:0000256" key="3">
    <source>
        <dbReference type="ARBA" id="ARBA00022679"/>
    </source>
</evidence>
<dbReference type="InterPro" id="IPR050256">
    <property type="entry name" value="Glycosyltransferase_2"/>
</dbReference>
<dbReference type="GO" id="GO:0005886">
    <property type="term" value="C:plasma membrane"/>
    <property type="evidence" value="ECO:0007669"/>
    <property type="project" value="TreeGrafter"/>
</dbReference>
<dbReference type="CDD" id="cd04187">
    <property type="entry name" value="DPM1_like_bac"/>
    <property type="match status" value="1"/>
</dbReference>
<dbReference type="InterPro" id="IPR029044">
    <property type="entry name" value="Nucleotide-diphossugar_trans"/>
</dbReference>
<proteinExistence type="predicted"/>
<keyword evidence="2 10" id="KW-0328">Glycosyltransferase</keyword>
<name>A0A5C5UW95_9BACT</name>
<evidence type="ECO:0000313" key="10">
    <source>
        <dbReference type="EMBL" id="TWT29840.1"/>
    </source>
</evidence>
<feature type="domain" description="Glycosyltransferase 2-like" evidence="9">
    <location>
        <begin position="4"/>
        <end position="165"/>
    </location>
</feature>
<evidence type="ECO:0000256" key="8">
    <source>
        <dbReference type="SAM" id="Phobius"/>
    </source>
</evidence>
<accession>A0A5C5UW95</accession>
<comment type="caution">
    <text evidence="10">The sequence shown here is derived from an EMBL/GenBank/DDBJ whole genome shotgun (WGS) entry which is preliminary data.</text>
</comment>
<keyword evidence="11" id="KW-1185">Reference proteome</keyword>
<keyword evidence="4 8" id="KW-0812">Transmembrane</keyword>
<evidence type="ECO:0000256" key="6">
    <source>
        <dbReference type="ARBA" id="ARBA00022989"/>
    </source>
</evidence>
<evidence type="ECO:0000256" key="5">
    <source>
        <dbReference type="ARBA" id="ARBA00022985"/>
    </source>
</evidence>
<evidence type="ECO:0000256" key="7">
    <source>
        <dbReference type="ARBA" id="ARBA00023136"/>
    </source>
</evidence>
<dbReference type="OrthoDB" id="9807778at2"/>
<dbReference type="SUPFAM" id="SSF53448">
    <property type="entry name" value="Nucleotide-diphospho-sugar transferases"/>
    <property type="match status" value="1"/>
</dbReference>
<evidence type="ECO:0000256" key="1">
    <source>
        <dbReference type="ARBA" id="ARBA00022475"/>
    </source>
</evidence>
<dbReference type="RefSeq" id="WP_146435900.1">
    <property type="nucleotide sequence ID" value="NZ_SJPF01000006.1"/>
</dbReference>
<keyword evidence="6 8" id="KW-1133">Transmembrane helix</keyword>
<dbReference type="EMBL" id="SJPF01000006">
    <property type="protein sequence ID" value="TWT29840.1"/>
    <property type="molecule type" value="Genomic_DNA"/>
</dbReference>
<sequence length="331" mass="37123">MRLSAVIPVYNEEDSLRELHRELTDVAAANDYQIEIIFVDDGSKDGSWKVEQELADSDPNVNAIRFRRNFGKAAALDAGFRAARGDLVLTLDADLQDDPAEIPRFLEKLDSGLDVVSGYKQVRHDPWHKVLPSRIFNWMVSTLTGVRLHDHNCGFKCYRREIFDEVRLYGELHRFVPVLAAARGWKVGEIVVNHRARQFGQSKYGFFRIFKGFLDLLTVKFITGFGQRPQHLLGGIGLAFFAFGGLGMVILALWWVLSRIPALGLNPIHIHETAMIFYVITALLLGTQFLMVGLLAELITAQNSHGQAPYSISETSGYTKLPDTTSSDTTV</sequence>
<keyword evidence="5" id="KW-0448">Lipopolysaccharide biosynthesis</keyword>
<dbReference type="GO" id="GO:0099621">
    <property type="term" value="F:undecaprenyl-phosphate 4-deoxy-4-formamido-L-arabinose transferase activity"/>
    <property type="evidence" value="ECO:0007669"/>
    <property type="project" value="UniProtKB-EC"/>
</dbReference>
<evidence type="ECO:0000256" key="2">
    <source>
        <dbReference type="ARBA" id="ARBA00022676"/>
    </source>
</evidence>
<evidence type="ECO:0000256" key="4">
    <source>
        <dbReference type="ARBA" id="ARBA00022692"/>
    </source>
</evidence>
<organism evidence="10 11">
    <name type="scientific">Blastopirellula retiformator</name>
    <dbReference type="NCBI Taxonomy" id="2527970"/>
    <lineage>
        <taxon>Bacteria</taxon>
        <taxon>Pseudomonadati</taxon>
        <taxon>Planctomycetota</taxon>
        <taxon>Planctomycetia</taxon>
        <taxon>Pirellulales</taxon>
        <taxon>Pirellulaceae</taxon>
        <taxon>Blastopirellula</taxon>
    </lineage>
</organism>
<protein>
    <submittedName>
        <fullName evidence="10">Undecaprenyl-phosphate 4-deoxy-4-formamido-L-arabinose transferase</fullName>
        <ecNumber evidence="10">2.4.2.53</ecNumber>
    </submittedName>
</protein>
<dbReference type="PANTHER" id="PTHR48090:SF3">
    <property type="entry name" value="UNDECAPRENYL-PHOSPHATE 4-DEOXY-4-FORMAMIDO-L-ARABINOSE TRANSFERASE"/>
    <property type="match status" value="1"/>
</dbReference>
<keyword evidence="1" id="KW-1003">Cell membrane</keyword>
<dbReference type="EC" id="2.4.2.53" evidence="10"/>
<evidence type="ECO:0000259" key="9">
    <source>
        <dbReference type="Pfam" id="PF00535"/>
    </source>
</evidence>
<dbReference type="Gene3D" id="3.90.550.10">
    <property type="entry name" value="Spore Coat Polysaccharide Biosynthesis Protein SpsA, Chain A"/>
    <property type="match status" value="1"/>
</dbReference>
<dbReference type="Pfam" id="PF00535">
    <property type="entry name" value="Glycos_transf_2"/>
    <property type="match status" value="1"/>
</dbReference>
<dbReference type="AlphaFoldDB" id="A0A5C5UW95"/>
<dbReference type="Proteomes" id="UP000318878">
    <property type="component" value="Unassembled WGS sequence"/>
</dbReference>
<dbReference type="GO" id="GO:0009103">
    <property type="term" value="P:lipopolysaccharide biosynthetic process"/>
    <property type="evidence" value="ECO:0007669"/>
    <property type="project" value="UniProtKB-KW"/>
</dbReference>
<reference evidence="10 11" key="1">
    <citation type="submission" date="2019-02" db="EMBL/GenBank/DDBJ databases">
        <title>Deep-cultivation of Planctomycetes and their phenomic and genomic characterization uncovers novel biology.</title>
        <authorList>
            <person name="Wiegand S."/>
            <person name="Jogler M."/>
            <person name="Boedeker C."/>
            <person name="Pinto D."/>
            <person name="Vollmers J."/>
            <person name="Rivas-Marin E."/>
            <person name="Kohn T."/>
            <person name="Peeters S.H."/>
            <person name="Heuer A."/>
            <person name="Rast P."/>
            <person name="Oberbeckmann S."/>
            <person name="Bunk B."/>
            <person name="Jeske O."/>
            <person name="Meyerdierks A."/>
            <person name="Storesund J.E."/>
            <person name="Kallscheuer N."/>
            <person name="Luecker S."/>
            <person name="Lage O.M."/>
            <person name="Pohl T."/>
            <person name="Merkel B.J."/>
            <person name="Hornburger P."/>
            <person name="Mueller R.-W."/>
            <person name="Bruemmer F."/>
            <person name="Labrenz M."/>
            <person name="Spormann A.M."/>
            <person name="Op Den Camp H."/>
            <person name="Overmann J."/>
            <person name="Amann R."/>
            <person name="Jetten M.S.M."/>
            <person name="Mascher T."/>
            <person name="Medema M.H."/>
            <person name="Devos D.P."/>
            <person name="Kaster A.-K."/>
            <person name="Ovreas L."/>
            <person name="Rohde M."/>
            <person name="Galperin M.Y."/>
            <person name="Jogler C."/>
        </authorList>
    </citation>
    <scope>NUCLEOTIDE SEQUENCE [LARGE SCALE GENOMIC DNA]</scope>
    <source>
        <strain evidence="10 11">Enr8</strain>
    </source>
</reference>
<evidence type="ECO:0000313" key="11">
    <source>
        <dbReference type="Proteomes" id="UP000318878"/>
    </source>
</evidence>
<feature type="transmembrane region" description="Helical" evidence="8">
    <location>
        <begin position="275"/>
        <end position="296"/>
    </location>
</feature>
<feature type="transmembrane region" description="Helical" evidence="8">
    <location>
        <begin position="232"/>
        <end position="255"/>
    </location>
</feature>
<dbReference type="InterPro" id="IPR001173">
    <property type="entry name" value="Glyco_trans_2-like"/>
</dbReference>
<keyword evidence="7 8" id="KW-0472">Membrane</keyword>